<proteinExistence type="predicted"/>
<dbReference type="Proteomes" id="UP000824988">
    <property type="component" value="Chromosome"/>
</dbReference>
<keyword evidence="2" id="KW-0472">Membrane</keyword>
<keyword evidence="2" id="KW-0812">Transmembrane</keyword>
<dbReference type="EMBL" id="AP019782">
    <property type="protein sequence ID" value="BBL71266.1"/>
    <property type="molecule type" value="Genomic_DNA"/>
</dbReference>
<evidence type="ECO:0000313" key="4">
    <source>
        <dbReference type="Proteomes" id="UP000824988"/>
    </source>
</evidence>
<keyword evidence="4" id="KW-1185">Reference proteome</keyword>
<sequence length="345" mass="38462">MNAYNTTICVGKYRLASRVVMGAIYFLVALLIGMEGATADTYVEQTNSAIEQLTRSIEFINAGDADQAQQAFGDASNSVRELRKASARALDLANKQHDTCLNRVVALSIRVGDIFQQEVALRKKIDELDATLAKATEDQKITRDEIDSLRSHLNNAAASLRVRDEKLKELSQWFWVPGYGQYLAIRTLIDDDIGQYNSLSNTLKDTELRLRHNKETLIQVETLKTAMLNEKENLAKTSSGLSKMREELDRRLSDMKAVVVFLTSGGVFWQKMGNLLDITVKGHETDLKLLYESLGRNIARLPFFKGEVGATTTTFKEALLELAAALDADKPFLPAETDSYCPAGW</sequence>
<evidence type="ECO:0000256" key="1">
    <source>
        <dbReference type="SAM" id="Coils"/>
    </source>
</evidence>
<protein>
    <submittedName>
        <fullName evidence="3">Uncharacterized protein</fullName>
    </submittedName>
</protein>
<dbReference type="RefSeq" id="WP_156302324.1">
    <property type="nucleotide sequence ID" value="NZ_AP019782.1"/>
</dbReference>
<accession>A0A8D5AKL4</accession>
<evidence type="ECO:0000313" key="3">
    <source>
        <dbReference type="EMBL" id="BBL71266.1"/>
    </source>
</evidence>
<gene>
    <name evidence="3" type="ORF">MoryE10_18720</name>
</gene>
<feature type="transmembrane region" description="Helical" evidence="2">
    <location>
        <begin position="15"/>
        <end position="34"/>
    </location>
</feature>
<organism evidence="3 4">
    <name type="scientific">Methylogaea oryzae</name>
    <dbReference type="NCBI Taxonomy" id="1295382"/>
    <lineage>
        <taxon>Bacteria</taxon>
        <taxon>Pseudomonadati</taxon>
        <taxon>Pseudomonadota</taxon>
        <taxon>Gammaproteobacteria</taxon>
        <taxon>Methylococcales</taxon>
        <taxon>Methylococcaceae</taxon>
        <taxon>Methylogaea</taxon>
    </lineage>
</organism>
<keyword evidence="2" id="KW-1133">Transmembrane helix</keyword>
<feature type="coiled-coil region" evidence="1">
    <location>
        <begin position="118"/>
        <end position="145"/>
    </location>
</feature>
<dbReference type="AlphaFoldDB" id="A0A8D5AKL4"/>
<keyword evidence="1" id="KW-0175">Coiled coil</keyword>
<dbReference type="KEGG" id="moz:MoryE10_18720"/>
<evidence type="ECO:0000256" key="2">
    <source>
        <dbReference type="SAM" id="Phobius"/>
    </source>
</evidence>
<reference evidence="3" key="1">
    <citation type="submission" date="2019-06" db="EMBL/GenBank/DDBJ databases">
        <title>Complete genome sequence of Methylogaea oryzae strain JCM16910.</title>
        <authorList>
            <person name="Asakawa S."/>
        </authorList>
    </citation>
    <scope>NUCLEOTIDE SEQUENCE</scope>
    <source>
        <strain evidence="3">E10</strain>
    </source>
</reference>
<name>A0A8D5AKL4_9GAMM</name>